<dbReference type="Pfam" id="PF12833">
    <property type="entry name" value="HTH_18"/>
    <property type="match status" value="1"/>
</dbReference>
<proteinExistence type="predicted"/>
<feature type="domain" description="HTH araC/xylS-type" evidence="4">
    <location>
        <begin position="246"/>
        <end position="344"/>
    </location>
</feature>
<dbReference type="SMART" id="SM00342">
    <property type="entry name" value="HTH_ARAC"/>
    <property type="match status" value="1"/>
</dbReference>
<keyword evidence="2" id="KW-0238">DNA-binding</keyword>
<name>A0A3E2UNC3_9FIRM</name>
<reference evidence="5 6" key="1">
    <citation type="submission" date="2018-08" db="EMBL/GenBank/DDBJ databases">
        <title>A genome reference for cultivated species of the human gut microbiota.</title>
        <authorList>
            <person name="Zou Y."/>
            <person name="Xue W."/>
            <person name="Luo G."/>
        </authorList>
    </citation>
    <scope>NUCLEOTIDE SEQUENCE [LARGE SCALE GENOMIC DNA]</scope>
    <source>
        <strain evidence="5 6">AF29-11BH</strain>
    </source>
</reference>
<dbReference type="InterPro" id="IPR020449">
    <property type="entry name" value="Tscrpt_reg_AraC-type_HTH"/>
</dbReference>
<dbReference type="InterPro" id="IPR018062">
    <property type="entry name" value="HTH_AraC-typ_CS"/>
</dbReference>
<dbReference type="GO" id="GO:0003700">
    <property type="term" value="F:DNA-binding transcription factor activity"/>
    <property type="evidence" value="ECO:0007669"/>
    <property type="project" value="InterPro"/>
</dbReference>
<keyword evidence="1" id="KW-0805">Transcription regulation</keyword>
<evidence type="ECO:0000313" key="5">
    <source>
        <dbReference type="EMBL" id="RGB98138.1"/>
    </source>
</evidence>
<dbReference type="Pfam" id="PF10114">
    <property type="entry name" value="PocR"/>
    <property type="match status" value="1"/>
</dbReference>
<accession>A0A3E2UNC3</accession>
<dbReference type="PROSITE" id="PS01124">
    <property type="entry name" value="HTH_ARAC_FAMILY_2"/>
    <property type="match status" value="1"/>
</dbReference>
<evidence type="ECO:0000259" key="4">
    <source>
        <dbReference type="PROSITE" id="PS01124"/>
    </source>
</evidence>
<dbReference type="AlphaFoldDB" id="A0A3E2UNC3"/>
<dbReference type="PANTHER" id="PTHR43280:SF28">
    <property type="entry name" value="HTH-TYPE TRANSCRIPTIONAL ACTIVATOR RHAS"/>
    <property type="match status" value="1"/>
</dbReference>
<dbReference type="EMBL" id="QVEW01000006">
    <property type="protein sequence ID" value="RGB98138.1"/>
    <property type="molecule type" value="Genomic_DNA"/>
</dbReference>
<evidence type="ECO:0000256" key="1">
    <source>
        <dbReference type="ARBA" id="ARBA00023015"/>
    </source>
</evidence>
<organism evidence="5 6">
    <name type="scientific">Faecalibacterium prausnitzii</name>
    <dbReference type="NCBI Taxonomy" id="853"/>
    <lineage>
        <taxon>Bacteria</taxon>
        <taxon>Bacillati</taxon>
        <taxon>Bacillota</taxon>
        <taxon>Clostridia</taxon>
        <taxon>Eubacteriales</taxon>
        <taxon>Oscillospiraceae</taxon>
        <taxon>Faecalibacterium</taxon>
    </lineage>
</organism>
<dbReference type="PRINTS" id="PR00032">
    <property type="entry name" value="HTHARAC"/>
</dbReference>
<keyword evidence="3" id="KW-0804">Transcription</keyword>
<comment type="caution">
    <text evidence="5">The sequence shown here is derived from an EMBL/GenBank/DDBJ whole genome shotgun (WGS) entry which is preliminary data.</text>
</comment>
<dbReference type="InterPro" id="IPR009057">
    <property type="entry name" value="Homeodomain-like_sf"/>
</dbReference>
<dbReference type="PANTHER" id="PTHR43280">
    <property type="entry name" value="ARAC-FAMILY TRANSCRIPTIONAL REGULATOR"/>
    <property type="match status" value="1"/>
</dbReference>
<sequence length="351" mass="40509">MMAVFECPARRREIEGMSRFEYTIENVLDIPLWEKMQDRLAELTGTAIVCIDIKGKPVTKHSGRTEFCSIVRENPVSRKRCFRCDALAGVEAVRRGRPYIYLCHCGIVDVAVPVMVGDIYLGAVMFGQVRLRHKDREKAERLVNEIGSIIPQEDTARQDILRKYELLPEMDYDRIVLIAEYINDMVHYIVDRAVKSHTRDETYKWLMSANAEQSSEEIAIQEILPQEERRLRQTGALPVKPSSVVYPAVVYIQDHLRQEITMKEMAELCHLSPSYFSRTFNKEMGESFVNYISSRRIQLAKELLQETGKSITQIADEVGYDNISHFTAVFKRTEGITPSAYRASKKRKKFL</sequence>
<evidence type="ECO:0000313" key="6">
    <source>
        <dbReference type="Proteomes" id="UP000260783"/>
    </source>
</evidence>
<dbReference type="InterPro" id="IPR018060">
    <property type="entry name" value="HTH_AraC"/>
</dbReference>
<gene>
    <name evidence="5" type="ORF">DWZ04_07765</name>
</gene>
<protein>
    <submittedName>
        <fullName evidence="5">Helix-turn-helix domain-containing protein</fullName>
    </submittedName>
</protein>
<evidence type="ECO:0000256" key="2">
    <source>
        <dbReference type="ARBA" id="ARBA00023125"/>
    </source>
</evidence>
<dbReference type="SUPFAM" id="SSF46689">
    <property type="entry name" value="Homeodomain-like"/>
    <property type="match status" value="2"/>
</dbReference>
<dbReference type="GO" id="GO:0043565">
    <property type="term" value="F:sequence-specific DNA binding"/>
    <property type="evidence" value="ECO:0007669"/>
    <property type="project" value="InterPro"/>
</dbReference>
<evidence type="ECO:0000256" key="3">
    <source>
        <dbReference type="ARBA" id="ARBA00023163"/>
    </source>
</evidence>
<dbReference type="PROSITE" id="PS00041">
    <property type="entry name" value="HTH_ARAC_FAMILY_1"/>
    <property type="match status" value="1"/>
</dbReference>
<dbReference type="Proteomes" id="UP000260783">
    <property type="component" value="Unassembled WGS sequence"/>
</dbReference>
<dbReference type="Gene3D" id="1.10.10.60">
    <property type="entry name" value="Homeodomain-like"/>
    <property type="match status" value="2"/>
</dbReference>
<dbReference type="InterPro" id="IPR018771">
    <property type="entry name" value="PocR_dom"/>
</dbReference>